<dbReference type="eggNOG" id="ENOG50343CP">
    <property type="taxonomic scope" value="Bacteria"/>
</dbReference>
<dbReference type="GeneID" id="73802944"/>
<evidence type="ECO:0000313" key="1">
    <source>
        <dbReference type="EMBL" id="EDS03008.1"/>
    </source>
</evidence>
<dbReference type="RefSeq" id="WP_004328587.1">
    <property type="nucleotide sequence ID" value="NZ_DS499577.1"/>
</dbReference>
<dbReference type="OrthoDB" id="1007454at2"/>
<dbReference type="EMBL" id="ABFK02000020">
    <property type="protein sequence ID" value="EDS03008.1"/>
    <property type="molecule type" value="Genomic_DNA"/>
</dbReference>
<dbReference type="HOGENOM" id="CLU_1792396_0_0_10"/>
<gene>
    <name evidence="1" type="ORF">ALIPUT_02546</name>
</gene>
<comment type="caution">
    <text evidence="1">The sequence shown here is derived from an EMBL/GenBank/DDBJ whole genome shotgun (WGS) entry which is preliminary data.</text>
</comment>
<keyword evidence="2" id="KW-1185">Reference proteome</keyword>
<reference evidence="1" key="1">
    <citation type="submission" date="2007-10" db="EMBL/GenBank/DDBJ databases">
        <authorList>
            <person name="Fulton L."/>
            <person name="Clifton S."/>
            <person name="Fulton B."/>
            <person name="Xu J."/>
            <person name="Minx P."/>
            <person name="Pepin K.H."/>
            <person name="Johnson M."/>
            <person name="Thiruvilangam P."/>
            <person name="Bhonagiri V."/>
            <person name="Nash W.E."/>
            <person name="Mardis E.R."/>
            <person name="Wilson R.K."/>
        </authorList>
    </citation>
    <scope>NUCLEOTIDE SEQUENCE [LARGE SCALE GENOMIC DNA]</scope>
    <source>
        <strain evidence="1">DSM 17216</strain>
    </source>
</reference>
<accession>B0MZH2</accession>
<evidence type="ECO:0000313" key="2">
    <source>
        <dbReference type="Proteomes" id="UP000005819"/>
    </source>
</evidence>
<dbReference type="Proteomes" id="UP000005819">
    <property type="component" value="Unassembled WGS sequence"/>
</dbReference>
<reference evidence="1" key="2">
    <citation type="submission" date="2013-09" db="EMBL/GenBank/DDBJ databases">
        <title>Draft genome sequence of Alistipes putredinis (DSM 17216).</title>
        <authorList>
            <person name="Sudarsanam P."/>
            <person name="Ley R."/>
            <person name="Guruge J."/>
            <person name="Turnbaugh P.J."/>
            <person name="Mahowald M."/>
            <person name="Liep D."/>
            <person name="Gordon J."/>
        </authorList>
    </citation>
    <scope>NUCLEOTIDE SEQUENCE</scope>
    <source>
        <strain evidence="1">DSM 17216</strain>
    </source>
</reference>
<proteinExistence type="predicted"/>
<name>B0MZH2_9BACT</name>
<protein>
    <submittedName>
        <fullName evidence="1">Uncharacterized protein</fullName>
    </submittedName>
</protein>
<dbReference type="AlphaFoldDB" id="B0MZH2"/>
<sequence>MTIEELLNSYFQRAAKASGQLDIIERAEAERQPVPKLNITVPNYADEVIRPILKMVAEALPEYEISVPSSKQCKLVNGLFQIRTPKVCLGGLSYPTKDDHKLYFAPLFHRKAGERQEVKNLEQLVKMLREELNKRGLLILPKHL</sequence>
<organism evidence="1 2">
    <name type="scientific">Alistipes putredinis DSM 17216</name>
    <dbReference type="NCBI Taxonomy" id="445970"/>
    <lineage>
        <taxon>Bacteria</taxon>
        <taxon>Pseudomonadati</taxon>
        <taxon>Bacteroidota</taxon>
        <taxon>Bacteroidia</taxon>
        <taxon>Bacteroidales</taxon>
        <taxon>Rikenellaceae</taxon>
        <taxon>Alistipes</taxon>
    </lineage>
</organism>